<dbReference type="Gene3D" id="1.20.1250.10">
    <property type="match status" value="1"/>
</dbReference>
<sequence length="258" mass="28999">MATVSHHTPAAPINITAPVTELLLDPEVCTEVAQVAAHLKHLGLPWTTSTDSQNQNHIDFRETRSGTMWHRSVVQPSVLFIILQLCGLPMSVVNSPVCSLQGILLESSHHLLRDVGGPFPVPCVQYNANISFPKSVLRAATDNLSECRQVSWLVFESLQGAWNVFEDYNVTFGEDGLNWNEVNFDNFQNLQYQVLEDGSCLSGFRSSHLLSLYFDDVRTVLQQGSAACGWEALRRDLLWVLKIALQKYHTCFTWRQAK</sequence>
<reference evidence="2" key="1">
    <citation type="submission" date="2025-08" db="UniProtKB">
        <authorList>
            <consortium name="RefSeq"/>
        </authorList>
    </citation>
    <scope>IDENTIFICATION</scope>
</reference>
<dbReference type="AlphaFoldDB" id="A0A6P7NBG1"/>
<dbReference type="OrthoDB" id="8922121at2759"/>
<dbReference type="RefSeq" id="XP_029015149.3">
    <property type="nucleotide sequence ID" value="XM_029159316.3"/>
</dbReference>
<dbReference type="InParanoid" id="A0A6P7NBG1"/>
<dbReference type="GeneID" id="114860613"/>
<keyword evidence="1" id="KW-1185">Reference proteome</keyword>
<dbReference type="CTD" id="100126802"/>
<accession>A0A6P7NBG1</accession>
<gene>
    <name evidence="2" type="primary">ifnphi2</name>
</gene>
<dbReference type="KEGG" id="bspl:114860613"/>
<dbReference type="InterPro" id="IPR009079">
    <property type="entry name" value="4_helix_cytokine-like_core"/>
</dbReference>
<evidence type="ECO:0000313" key="2">
    <source>
        <dbReference type="RefSeq" id="XP_029015149.3"/>
    </source>
</evidence>
<protein>
    <submittedName>
        <fullName evidence="2">Interferon phi 2</fullName>
    </submittedName>
</protein>
<name>A0A6P7NBG1_BETSP</name>
<evidence type="ECO:0000313" key="1">
    <source>
        <dbReference type="Proteomes" id="UP000515150"/>
    </source>
</evidence>
<proteinExistence type="predicted"/>
<organism evidence="1 2">
    <name type="scientific">Betta splendens</name>
    <name type="common">Siamese fighting fish</name>
    <dbReference type="NCBI Taxonomy" id="158456"/>
    <lineage>
        <taxon>Eukaryota</taxon>
        <taxon>Metazoa</taxon>
        <taxon>Chordata</taxon>
        <taxon>Craniata</taxon>
        <taxon>Vertebrata</taxon>
        <taxon>Euteleostomi</taxon>
        <taxon>Actinopterygii</taxon>
        <taxon>Neopterygii</taxon>
        <taxon>Teleostei</taxon>
        <taxon>Neoteleostei</taxon>
        <taxon>Acanthomorphata</taxon>
        <taxon>Anabantaria</taxon>
        <taxon>Anabantiformes</taxon>
        <taxon>Anabantoidei</taxon>
        <taxon>Osphronemidae</taxon>
        <taxon>Betta</taxon>
    </lineage>
</organism>
<dbReference type="SUPFAM" id="SSF47266">
    <property type="entry name" value="4-helical cytokines"/>
    <property type="match status" value="1"/>
</dbReference>
<dbReference type="Proteomes" id="UP000515150">
    <property type="component" value="Chromosome 8"/>
</dbReference>